<gene>
    <name evidence="1" type="ORF">ERS852494_00755</name>
</gene>
<reference evidence="1 2" key="1">
    <citation type="submission" date="2015-09" db="EMBL/GenBank/DDBJ databases">
        <authorList>
            <consortium name="Pathogen Informatics"/>
        </authorList>
    </citation>
    <scope>NUCLEOTIDE SEQUENCE [LARGE SCALE GENOMIC DNA]</scope>
    <source>
        <strain evidence="1 2">2789STDY5834880</strain>
    </source>
</reference>
<organism evidence="1 2">
    <name type="scientific">Bacteroides caccae</name>
    <dbReference type="NCBI Taxonomy" id="47678"/>
    <lineage>
        <taxon>Bacteria</taxon>
        <taxon>Pseudomonadati</taxon>
        <taxon>Bacteroidota</taxon>
        <taxon>Bacteroidia</taxon>
        <taxon>Bacteroidales</taxon>
        <taxon>Bacteroidaceae</taxon>
        <taxon>Bacteroides</taxon>
    </lineage>
</organism>
<dbReference type="EMBL" id="CZAI01000002">
    <property type="protein sequence ID" value="CUO80009.1"/>
    <property type="molecule type" value="Genomic_DNA"/>
</dbReference>
<accession>A0A174I4I3</accession>
<evidence type="ECO:0000313" key="1">
    <source>
        <dbReference type="EMBL" id="CUO80009.1"/>
    </source>
</evidence>
<dbReference type="AlphaFoldDB" id="A0A174I4I3"/>
<evidence type="ECO:0000313" key="2">
    <source>
        <dbReference type="Proteomes" id="UP000095657"/>
    </source>
</evidence>
<dbReference type="Proteomes" id="UP000095657">
    <property type="component" value="Unassembled WGS sequence"/>
</dbReference>
<dbReference type="STRING" id="47678.ERS852494_00755"/>
<name>A0A174I4I3_9BACE</name>
<protein>
    <submittedName>
        <fullName evidence="1">Uncharacterized protein</fullName>
    </submittedName>
</protein>
<proteinExistence type="predicted"/>
<sequence length="40" mass="4654">MKPHIVILDHFALFLYIRPDTKVKFYGCTNCIKINNGSQD</sequence>